<protein>
    <submittedName>
        <fullName evidence="2">Uncharacterized protein</fullName>
    </submittedName>
</protein>
<dbReference type="Proteomes" id="UP000294003">
    <property type="component" value="Unassembled WGS sequence"/>
</dbReference>
<organism evidence="2 3">
    <name type="scientific">Monosporascus cannonballus</name>
    <dbReference type="NCBI Taxonomy" id="155416"/>
    <lineage>
        <taxon>Eukaryota</taxon>
        <taxon>Fungi</taxon>
        <taxon>Dikarya</taxon>
        <taxon>Ascomycota</taxon>
        <taxon>Pezizomycotina</taxon>
        <taxon>Sordariomycetes</taxon>
        <taxon>Xylariomycetidae</taxon>
        <taxon>Xylariales</taxon>
        <taxon>Xylariales incertae sedis</taxon>
        <taxon>Monosporascus</taxon>
    </lineage>
</organism>
<dbReference type="PANTHER" id="PTHR28244">
    <property type="entry name" value="RNA POLYMERASE I-SPECIFIC TRANSCRIPTION INITIATION FACTOR RRN11"/>
    <property type="match status" value="1"/>
</dbReference>
<dbReference type="InterPro" id="IPR053029">
    <property type="entry name" value="RNA_pol_I-specific_init_factor"/>
</dbReference>
<feature type="compositionally biased region" description="Acidic residues" evidence="1">
    <location>
        <begin position="279"/>
        <end position="293"/>
    </location>
</feature>
<sequence length="485" mass="53454">MGPFALPVPGYRLGIHTRKPKRRGEEWDVASPPPAPDDLYSHLPSGAINPRSHPPDLLRQFAVAGLAPEKANPADRFPLFPHKALPPDRDADGGSGRGRRGASRSGAESSDAGTDFAEARADGNGNGVPAAPKHHSARLRHLSTVTAILHRCLGEGDIPRARRAFGLLVRTREVDVRLSHLWAVGSEILMRDGEGEAREQQRRDQEAEAEGDEAVRRWSSAANVDRVRAYFESLIQQHPHDPHRPHLTSALDFWPVLFGIEIYNIDAEFGGALRRLAAAEEEEEEDDDDDDEGGSGLEGEGDPRFDAYAYAEDEEEAGARGLLRRRGDVGRRRLRRAARDELRRETAIAAQQIAARMDQLMENAPYSKHLELLRLRGMLALFVGDLHLPTRLIEGVRRDAAEGGRRTRTPSSPSLADDLLLAHADGPEERSGVARRGEELEKAKDFFSRIVENGGALDGWAKKLVEEEEGQDDDEAASPSEDGFF</sequence>
<dbReference type="InterPro" id="IPR007224">
    <property type="entry name" value="TIF_Rrn11"/>
</dbReference>
<comment type="caution">
    <text evidence="2">The sequence shown here is derived from an EMBL/GenBank/DDBJ whole genome shotgun (WGS) entry which is preliminary data.</text>
</comment>
<accession>A0ABY0HF62</accession>
<reference evidence="2 3" key="1">
    <citation type="submission" date="2018-06" db="EMBL/GenBank/DDBJ databases">
        <title>Complete Genomes of Monosporascus.</title>
        <authorList>
            <person name="Robinson A.J."/>
            <person name="Natvig D.O."/>
        </authorList>
    </citation>
    <scope>NUCLEOTIDE SEQUENCE [LARGE SCALE GENOMIC DNA]</scope>
    <source>
        <strain evidence="2 3">CBS 609.92</strain>
    </source>
</reference>
<feature type="compositionally biased region" description="Acidic residues" evidence="1">
    <location>
        <begin position="466"/>
        <end position="476"/>
    </location>
</feature>
<keyword evidence="3" id="KW-1185">Reference proteome</keyword>
<feature type="region of interest" description="Disordered" evidence="1">
    <location>
        <begin position="278"/>
        <end position="303"/>
    </location>
</feature>
<dbReference type="EMBL" id="QJNS01000077">
    <property type="protein sequence ID" value="RYO89105.1"/>
    <property type="molecule type" value="Genomic_DNA"/>
</dbReference>
<dbReference type="PANTHER" id="PTHR28244:SF1">
    <property type="entry name" value="RNA POLYMERASE I-SPECIFIC TRANSCRIPTION INITIATION FACTOR RRN11"/>
    <property type="match status" value="1"/>
</dbReference>
<proteinExistence type="predicted"/>
<feature type="compositionally biased region" description="Low complexity" evidence="1">
    <location>
        <begin position="103"/>
        <end position="113"/>
    </location>
</feature>
<feature type="region of interest" description="Disordered" evidence="1">
    <location>
        <begin position="193"/>
        <end position="216"/>
    </location>
</feature>
<evidence type="ECO:0000313" key="3">
    <source>
        <dbReference type="Proteomes" id="UP000294003"/>
    </source>
</evidence>
<dbReference type="Pfam" id="PF04090">
    <property type="entry name" value="Rrn11"/>
    <property type="match status" value="1"/>
</dbReference>
<feature type="region of interest" description="Disordered" evidence="1">
    <location>
        <begin position="465"/>
        <end position="485"/>
    </location>
</feature>
<evidence type="ECO:0000313" key="2">
    <source>
        <dbReference type="EMBL" id="RYO89105.1"/>
    </source>
</evidence>
<evidence type="ECO:0000256" key="1">
    <source>
        <dbReference type="SAM" id="MobiDB-lite"/>
    </source>
</evidence>
<feature type="region of interest" description="Disordered" evidence="1">
    <location>
        <begin position="73"/>
        <end position="134"/>
    </location>
</feature>
<name>A0ABY0HF62_9PEZI</name>
<gene>
    <name evidence="2" type="ORF">DL762_003385</name>
</gene>
<feature type="region of interest" description="Disordered" evidence="1">
    <location>
        <begin position="1"/>
        <end position="55"/>
    </location>
</feature>
<feature type="compositionally biased region" description="Basic and acidic residues" evidence="1">
    <location>
        <begin position="193"/>
        <end position="206"/>
    </location>
</feature>